<sequence length="57" mass="6235">MVKALLGSLHTRDLLGEKTYAAALDRVDARGDFPPLLQHPPVENKEANSLEPAENPQ</sequence>
<reference evidence="2" key="1">
    <citation type="journal article" date="2021" name="PeerJ">
        <title>Extensive microbial diversity within the chicken gut microbiome revealed by metagenomics and culture.</title>
        <authorList>
            <person name="Gilroy R."/>
            <person name="Ravi A."/>
            <person name="Getino M."/>
            <person name="Pursley I."/>
            <person name="Horton D.L."/>
            <person name="Alikhan N.F."/>
            <person name="Baker D."/>
            <person name="Gharbi K."/>
            <person name="Hall N."/>
            <person name="Watson M."/>
            <person name="Adriaenssens E.M."/>
            <person name="Foster-Nyarko E."/>
            <person name="Jarju S."/>
            <person name="Secka A."/>
            <person name="Antonio M."/>
            <person name="Oren A."/>
            <person name="Chaudhuri R.R."/>
            <person name="La Ragione R."/>
            <person name="Hildebrand F."/>
            <person name="Pallen M.J."/>
        </authorList>
    </citation>
    <scope>NUCLEOTIDE SEQUENCE</scope>
    <source>
        <strain evidence="2">CHK185-1770</strain>
    </source>
</reference>
<accession>A0A9D2MVD0</accession>
<name>A0A9D2MVD0_9FIRM</name>
<dbReference type="Proteomes" id="UP000826793">
    <property type="component" value="Unassembled WGS sequence"/>
</dbReference>
<protein>
    <submittedName>
        <fullName evidence="2">Uncharacterized protein</fullName>
    </submittedName>
</protein>
<evidence type="ECO:0000313" key="2">
    <source>
        <dbReference type="EMBL" id="HJB96965.1"/>
    </source>
</evidence>
<evidence type="ECO:0000313" key="3">
    <source>
        <dbReference type="Proteomes" id="UP000826793"/>
    </source>
</evidence>
<feature type="region of interest" description="Disordered" evidence="1">
    <location>
        <begin position="31"/>
        <end position="57"/>
    </location>
</feature>
<evidence type="ECO:0000256" key="1">
    <source>
        <dbReference type="SAM" id="MobiDB-lite"/>
    </source>
</evidence>
<dbReference type="EMBL" id="DWXG01000002">
    <property type="protein sequence ID" value="HJB96965.1"/>
    <property type="molecule type" value="Genomic_DNA"/>
</dbReference>
<organism evidence="2 3">
    <name type="scientific">Candidatus Acutalibacter pullicola</name>
    <dbReference type="NCBI Taxonomy" id="2838417"/>
    <lineage>
        <taxon>Bacteria</taxon>
        <taxon>Bacillati</taxon>
        <taxon>Bacillota</taxon>
        <taxon>Clostridia</taxon>
        <taxon>Eubacteriales</taxon>
        <taxon>Acutalibacteraceae</taxon>
        <taxon>Acutalibacter</taxon>
    </lineage>
</organism>
<comment type="caution">
    <text evidence="2">The sequence shown here is derived from an EMBL/GenBank/DDBJ whole genome shotgun (WGS) entry which is preliminary data.</text>
</comment>
<dbReference type="AlphaFoldDB" id="A0A9D2MVD0"/>
<reference evidence="2" key="2">
    <citation type="submission" date="2021-04" db="EMBL/GenBank/DDBJ databases">
        <authorList>
            <person name="Gilroy R."/>
        </authorList>
    </citation>
    <scope>NUCLEOTIDE SEQUENCE</scope>
    <source>
        <strain evidence="2">CHK185-1770</strain>
    </source>
</reference>
<proteinExistence type="predicted"/>
<gene>
    <name evidence="2" type="ORF">H9710_00085</name>
</gene>